<evidence type="ECO:0000256" key="8">
    <source>
        <dbReference type="ARBA" id="ARBA00022723"/>
    </source>
</evidence>
<dbReference type="GO" id="GO:0005634">
    <property type="term" value="C:nucleus"/>
    <property type="evidence" value="ECO:0007669"/>
    <property type="project" value="UniProtKB-SubCell"/>
</dbReference>
<dbReference type="CDD" id="cd15777">
    <property type="entry name" value="CRBN_C_like"/>
    <property type="match status" value="1"/>
</dbReference>
<name>A0A8X8ZSH9_SALSN</name>
<dbReference type="Gene3D" id="2.170.150.20">
    <property type="entry name" value="Peptide methionine sulfoxide reductase"/>
    <property type="match status" value="1"/>
</dbReference>
<feature type="region of interest" description="Disordered" evidence="15">
    <location>
        <begin position="337"/>
        <end position="364"/>
    </location>
</feature>
<dbReference type="Proteomes" id="UP000298416">
    <property type="component" value="Unassembled WGS sequence"/>
</dbReference>
<dbReference type="Pfam" id="PF03226">
    <property type="entry name" value="Yippee-Mis18"/>
    <property type="match status" value="1"/>
</dbReference>
<comment type="caution">
    <text evidence="18">The sequence shown here is derived from an EMBL/GenBank/DDBJ whole genome shotgun (WGS) entry which is preliminary data.</text>
</comment>
<dbReference type="GO" id="GO:0016567">
    <property type="term" value="P:protein ubiquitination"/>
    <property type="evidence" value="ECO:0007669"/>
    <property type="project" value="TreeGrafter"/>
</dbReference>
<reference evidence="18" key="2">
    <citation type="submission" date="2020-08" db="EMBL/GenBank/DDBJ databases">
        <title>Plant Genome Project.</title>
        <authorList>
            <person name="Zhang R.-G."/>
        </authorList>
    </citation>
    <scope>NUCLEOTIDE SEQUENCE</scope>
    <source>
        <strain evidence="18">Huo1</strain>
        <tissue evidence="18">Leaf</tissue>
    </source>
</reference>
<dbReference type="InterPro" id="IPR003111">
    <property type="entry name" value="Lon_prtase_N"/>
</dbReference>
<keyword evidence="10" id="KW-0862">Zinc</keyword>
<evidence type="ECO:0000259" key="16">
    <source>
        <dbReference type="PROSITE" id="PS51787"/>
    </source>
</evidence>
<evidence type="ECO:0000256" key="12">
    <source>
        <dbReference type="ARBA" id="ARBA00030079"/>
    </source>
</evidence>
<dbReference type="PROSITE" id="PS51788">
    <property type="entry name" value="CULT"/>
    <property type="match status" value="1"/>
</dbReference>
<dbReference type="GO" id="GO:0005737">
    <property type="term" value="C:cytoplasm"/>
    <property type="evidence" value="ECO:0007669"/>
    <property type="project" value="UniProtKB-SubCell"/>
</dbReference>
<feature type="compositionally biased region" description="Polar residues" evidence="15">
    <location>
        <begin position="267"/>
        <end position="279"/>
    </location>
</feature>
<comment type="subcellular location">
    <subcellularLocation>
        <location evidence="2">Cytoplasm</location>
    </subcellularLocation>
    <subcellularLocation>
        <location evidence="1">Nucleus</location>
    </subcellularLocation>
</comment>
<protein>
    <recommendedName>
        <fullName evidence="6">Protein cereblon</fullName>
    </recommendedName>
    <alternativeName>
        <fullName evidence="12">Protein ohgata</fullName>
    </alternativeName>
</protein>
<evidence type="ECO:0000256" key="6">
    <source>
        <dbReference type="ARBA" id="ARBA00014394"/>
    </source>
</evidence>
<dbReference type="InterPro" id="IPR034750">
    <property type="entry name" value="CULT"/>
</dbReference>
<organism evidence="18">
    <name type="scientific">Salvia splendens</name>
    <name type="common">Scarlet sage</name>
    <dbReference type="NCBI Taxonomy" id="180675"/>
    <lineage>
        <taxon>Eukaryota</taxon>
        <taxon>Viridiplantae</taxon>
        <taxon>Streptophyta</taxon>
        <taxon>Embryophyta</taxon>
        <taxon>Tracheophyta</taxon>
        <taxon>Spermatophyta</taxon>
        <taxon>Magnoliopsida</taxon>
        <taxon>eudicotyledons</taxon>
        <taxon>Gunneridae</taxon>
        <taxon>Pentapetalae</taxon>
        <taxon>asterids</taxon>
        <taxon>lamiids</taxon>
        <taxon>Lamiales</taxon>
        <taxon>Lamiaceae</taxon>
        <taxon>Nepetoideae</taxon>
        <taxon>Mentheae</taxon>
        <taxon>Salviinae</taxon>
        <taxon>Salvia</taxon>
        <taxon>Salvia subgen. Calosphace</taxon>
        <taxon>core Calosphace</taxon>
    </lineage>
</organism>
<dbReference type="SUPFAM" id="SSF88697">
    <property type="entry name" value="PUA domain-like"/>
    <property type="match status" value="2"/>
</dbReference>
<evidence type="ECO:0000256" key="14">
    <source>
        <dbReference type="ARBA" id="ARBA00046796"/>
    </source>
</evidence>
<evidence type="ECO:0000313" key="18">
    <source>
        <dbReference type="EMBL" id="KAG6414554.1"/>
    </source>
</evidence>
<gene>
    <name evidence="18" type="ORF">SASPL_121926</name>
</gene>
<feature type="domain" description="CULT" evidence="17">
    <location>
        <begin position="475"/>
        <end position="582"/>
    </location>
</feature>
<proteinExistence type="inferred from homology"/>
<reference evidence="18" key="1">
    <citation type="submission" date="2018-01" db="EMBL/GenBank/DDBJ databases">
        <authorList>
            <person name="Mao J.F."/>
        </authorList>
    </citation>
    <scope>NUCLEOTIDE SEQUENCE</scope>
    <source>
        <strain evidence="18">Huo1</strain>
        <tissue evidence="18">Leaf</tissue>
    </source>
</reference>
<evidence type="ECO:0000259" key="17">
    <source>
        <dbReference type="PROSITE" id="PS51788"/>
    </source>
</evidence>
<evidence type="ECO:0000256" key="4">
    <source>
        <dbReference type="ARBA" id="ARBA00005293"/>
    </source>
</evidence>
<dbReference type="FunFam" id="1.20.58.1480:FF:000007">
    <property type="entry name" value="Lon protease homolog"/>
    <property type="match status" value="1"/>
</dbReference>
<dbReference type="SMART" id="SM00464">
    <property type="entry name" value="LON"/>
    <property type="match status" value="1"/>
</dbReference>
<feature type="domain" description="Lon N-terminal" evidence="16">
    <location>
        <begin position="96"/>
        <end position="476"/>
    </location>
</feature>
<evidence type="ECO:0000313" key="19">
    <source>
        <dbReference type="Proteomes" id="UP000298416"/>
    </source>
</evidence>
<evidence type="ECO:0000256" key="5">
    <source>
        <dbReference type="ARBA" id="ARBA00009142"/>
    </source>
</evidence>
<dbReference type="PANTHER" id="PTHR14255:SF4">
    <property type="entry name" value="PROTEIN CEREBLON"/>
    <property type="match status" value="1"/>
</dbReference>
<dbReference type="GO" id="GO:0046872">
    <property type="term" value="F:metal ion binding"/>
    <property type="evidence" value="ECO:0007669"/>
    <property type="project" value="UniProtKB-KW"/>
</dbReference>
<evidence type="ECO:0000256" key="2">
    <source>
        <dbReference type="ARBA" id="ARBA00004496"/>
    </source>
</evidence>
<dbReference type="AlphaFoldDB" id="A0A8X8ZSH9"/>
<comment type="similarity">
    <text evidence="4">Belongs to the CRBN family.</text>
</comment>
<dbReference type="Pfam" id="PF02190">
    <property type="entry name" value="LON_substr_bdg"/>
    <property type="match status" value="1"/>
</dbReference>
<feature type="region of interest" description="Disordered" evidence="15">
    <location>
        <begin position="267"/>
        <end position="296"/>
    </location>
</feature>
<dbReference type="InterPro" id="IPR015947">
    <property type="entry name" value="PUA-like_sf"/>
</dbReference>
<comment type="pathway">
    <text evidence="3">Protein modification; protein ubiquitination.</text>
</comment>
<dbReference type="FunFam" id="2.170.150.20:FF:000005">
    <property type="entry name" value="Blast:Protein cereblon homolog"/>
    <property type="match status" value="1"/>
</dbReference>
<dbReference type="InterPro" id="IPR046336">
    <property type="entry name" value="Lon_prtase_N_sf"/>
</dbReference>
<evidence type="ECO:0000256" key="9">
    <source>
        <dbReference type="ARBA" id="ARBA00022786"/>
    </source>
</evidence>
<keyword evidence="8" id="KW-0479">Metal-binding</keyword>
<evidence type="ECO:0000256" key="7">
    <source>
        <dbReference type="ARBA" id="ARBA00022490"/>
    </source>
</evidence>
<keyword evidence="11" id="KW-0539">Nucleus</keyword>
<dbReference type="Gene3D" id="2.30.130.40">
    <property type="entry name" value="LON domain-like"/>
    <property type="match status" value="1"/>
</dbReference>
<keyword evidence="19" id="KW-1185">Reference proteome</keyword>
<comment type="subunit">
    <text evidence="14">Likely a component of a DCX (DDB1-CUL4-X-box) protein ligase complex. May interact with pic/DDB1.</text>
</comment>
<keyword evidence="7" id="KW-0963">Cytoplasm</keyword>
<dbReference type="EMBL" id="PNBA02000008">
    <property type="protein sequence ID" value="KAG6414554.1"/>
    <property type="molecule type" value="Genomic_DNA"/>
</dbReference>
<dbReference type="Gene3D" id="1.20.58.1480">
    <property type="match status" value="1"/>
</dbReference>
<dbReference type="PROSITE" id="PS51787">
    <property type="entry name" value="LON_N"/>
    <property type="match status" value="1"/>
</dbReference>
<accession>A0A8X8ZSH9</accession>
<feature type="compositionally biased region" description="Basic and acidic residues" evidence="15">
    <location>
        <begin position="337"/>
        <end position="347"/>
    </location>
</feature>
<keyword evidence="9" id="KW-0833">Ubl conjugation pathway</keyword>
<evidence type="ECO:0000256" key="3">
    <source>
        <dbReference type="ARBA" id="ARBA00004906"/>
    </source>
</evidence>
<evidence type="ECO:0000256" key="10">
    <source>
        <dbReference type="ARBA" id="ARBA00022833"/>
    </source>
</evidence>
<dbReference type="PANTHER" id="PTHR14255">
    <property type="entry name" value="CEREBLON"/>
    <property type="match status" value="1"/>
</dbReference>
<evidence type="ECO:0000256" key="11">
    <source>
        <dbReference type="ARBA" id="ARBA00023242"/>
    </source>
</evidence>
<dbReference type="GO" id="GO:0031464">
    <property type="term" value="C:Cul4A-RING E3 ubiquitin ligase complex"/>
    <property type="evidence" value="ECO:0007669"/>
    <property type="project" value="TreeGrafter"/>
</dbReference>
<evidence type="ECO:0000256" key="1">
    <source>
        <dbReference type="ARBA" id="ARBA00004123"/>
    </source>
</evidence>
<dbReference type="InterPro" id="IPR004910">
    <property type="entry name" value="Yippee/Mis18/Cereblon"/>
</dbReference>
<comment type="function">
    <text evidence="13">Substrate recognition component of a DCX (DDB1-CUL4-X-box) E3 protein ligase complex that mediates the ubiquitination and subsequent proteasomal degradation of target proteins. Has an essential role in mediating growth by negatively regulating insulin signaling. It also has a role in maintaining presynaptic function in the neuromuscular junction synapses of third-instar larvae.</text>
</comment>
<evidence type="ECO:0000256" key="15">
    <source>
        <dbReference type="SAM" id="MobiDB-lite"/>
    </source>
</evidence>
<evidence type="ECO:0000256" key="13">
    <source>
        <dbReference type="ARBA" id="ARBA00046075"/>
    </source>
</evidence>
<comment type="similarity">
    <text evidence="5">Belongs to the 4-toluene sulfonate uptake permease (TSUP) (TC 2.A.102) family.</text>
</comment>
<sequence length="583" mass="65816">MNNRSWIEANPMANDLISESERLQIEQIMELEFEELEVEEVEDEESSDDEYYVSGASASSEYTYDTSLVTLHSYLGVVEDTHSRMAFLDGGVMLTLPLYYLEDVVLFPEATLPLRVVIPNFIAGVERAMAQADARYKIGVVRVYKDPNSGRVKLSAIGTTAEVGSVDPYSNLVDSIVPLYCDRLSPPWVWGIAIVYTSSMRATVIRQYKKLEDGSINIVARGQQRFRLKRRWVDVEGSLCGEVHIIQEDVPLRTPREAVGKLAPLRNSQANSVPSTQPSCEEGNHSDIMSEGSFESELSATERRLHHYALVSSNSSEVYDESISSDDERSKRFYECQSERSPLDNHTRPVRLGLNKENDDGNPGVGKMPFSYMQHSKKAGWGKHSIASFRDVPRAFWPSWVYSMYDSYVLARKAADRWKQVVKSPNLDSLVMKPDLLSFHIASRIPISDIARQELLEIDGTTYRLRKEIELLESFDKMRCKTCQTLIAKRSNMLVMSSDGPLGAFANPSGYVHEVITLTRTDGIAVTGPPVKEYSWFPGYAWSVAECIMCGSQMGWYFSATKKKMRPQAFWGLRSSQVVDEKL</sequence>